<feature type="domain" description="Histidine kinase" evidence="14">
    <location>
        <begin position="478"/>
        <end position="688"/>
    </location>
</feature>
<dbReference type="InterPro" id="IPR036890">
    <property type="entry name" value="HATPase_C_sf"/>
</dbReference>
<dbReference type="Pfam" id="PF17202">
    <property type="entry name" value="sCache_3_3"/>
    <property type="match status" value="1"/>
</dbReference>
<keyword evidence="17" id="KW-1185">Reference proteome</keyword>
<dbReference type="InterPro" id="IPR036097">
    <property type="entry name" value="HisK_dim/P_sf"/>
</dbReference>
<proteinExistence type="predicted"/>
<dbReference type="SMART" id="SM00304">
    <property type="entry name" value="HAMP"/>
    <property type="match status" value="1"/>
</dbReference>
<dbReference type="SUPFAM" id="SSF103190">
    <property type="entry name" value="Sensory domain-like"/>
    <property type="match status" value="1"/>
</dbReference>
<dbReference type="RefSeq" id="WP_341397650.1">
    <property type="nucleotide sequence ID" value="NZ_JBBUTI010000002.1"/>
</dbReference>
<dbReference type="SMART" id="SM00388">
    <property type="entry name" value="HisKA"/>
    <property type="match status" value="1"/>
</dbReference>
<dbReference type="PANTHER" id="PTHR43065">
    <property type="entry name" value="SENSOR HISTIDINE KINASE"/>
    <property type="match status" value="1"/>
</dbReference>
<keyword evidence="9 13" id="KW-1133">Transmembrane helix</keyword>
<protein>
    <recommendedName>
        <fullName evidence="3">histidine kinase</fullName>
        <ecNumber evidence="3">2.7.13.3</ecNumber>
    </recommendedName>
</protein>
<feature type="domain" description="HAMP" evidence="15">
    <location>
        <begin position="376"/>
        <end position="429"/>
    </location>
</feature>
<evidence type="ECO:0000256" key="4">
    <source>
        <dbReference type="ARBA" id="ARBA00022475"/>
    </source>
</evidence>
<feature type="transmembrane region" description="Helical" evidence="13">
    <location>
        <begin position="350"/>
        <end position="372"/>
    </location>
</feature>
<keyword evidence="10 13" id="KW-0472">Membrane</keyword>
<evidence type="ECO:0000256" key="1">
    <source>
        <dbReference type="ARBA" id="ARBA00000085"/>
    </source>
</evidence>
<comment type="caution">
    <text evidence="16">The sequence shown here is derived from an EMBL/GenBank/DDBJ whole genome shotgun (WGS) entry which is preliminary data.</text>
</comment>
<feature type="compositionally biased region" description="Basic and acidic residues" evidence="12">
    <location>
        <begin position="695"/>
        <end position="704"/>
    </location>
</feature>
<dbReference type="InterPro" id="IPR005467">
    <property type="entry name" value="His_kinase_dom"/>
</dbReference>
<dbReference type="PROSITE" id="PS50109">
    <property type="entry name" value="HIS_KIN"/>
    <property type="match status" value="1"/>
</dbReference>
<feature type="transmembrane region" description="Helical" evidence="13">
    <location>
        <begin position="15"/>
        <end position="37"/>
    </location>
</feature>
<keyword evidence="4" id="KW-1003">Cell membrane</keyword>
<dbReference type="InterPro" id="IPR029151">
    <property type="entry name" value="Sensor-like_sf"/>
</dbReference>
<name>A0ABU9C489_9BURK</name>
<evidence type="ECO:0000256" key="12">
    <source>
        <dbReference type="SAM" id="MobiDB-lite"/>
    </source>
</evidence>
<dbReference type="InterPro" id="IPR003594">
    <property type="entry name" value="HATPase_dom"/>
</dbReference>
<dbReference type="Gene3D" id="6.10.340.10">
    <property type="match status" value="1"/>
</dbReference>
<dbReference type="InterPro" id="IPR004358">
    <property type="entry name" value="Sig_transdc_His_kin-like_C"/>
</dbReference>
<feature type="region of interest" description="Disordered" evidence="12">
    <location>
        <begin position="683"/>
        <end position="704"/>
    </location>
</feature>
<evidence type="ECO:0000256" key="2">
    <source>
        <dbReference type="ARBA" id="ARBA00004651"/>
    </source>
</evidence>
<evidence type="ECO:0000256" key="11">
    <source>
        <dbReference type="SAM" id="Coils"/>
    </source>
</evidence>
<comment type="catalytic activity">
    <reaction evidence="1">
        <text>ATP + protein L-histidine = ADP + protein N-phospho-L-histidine.</text>
        <dbReference type="EC" id="2.7.13.3"/>
    </reaction>
</comment>
<dbReference type="CDD" id="cd06225">
    <property type="entry name" value="HAMP"/>
    <property type="match status" value="1"/>
</dbReference>
<dbReference type="CDD" id="cd00082">
    <property type="entry name" value="HisKA"/>
    <property type="match status" value="1"/>
</dbReference>
<dbReference type="Proteomes" id="UP001379945">
    <property type="component" value="Unassembled WGS sequence"/>
</dbReference>
<comment type="subcellular location">
    <subcellularLocation>
        <location evidence="2">Cell membrane</location>
        <topology evidence="2">Multi-pass membrane protein</topology>
    </subcellularLocation>
</comment>
<evidence type="ECO:0000256" key="5">
    <source>
        <dbReference type="ARBA" id="ARBA00022553"/>
    </source>
</evidence>
<gene>
    <name evidence="16" type="ORF">AACH00_03805</name>
</gene>
<keyword evidence="8" id="KW-0418">Kinase</keyword>
<evidence type="ECO:0000259" key="15">
    <source>
        <dbReference type="PROSITE" id="PS50885"/>
    </source>
</evidence>
<dbReference type="SUPFAM" id="SSF158472">
    <property type="entry name" value="HAMP domain-like"/>
    <property type="match status" value="1"/>
</dbReference>
<keyword evidence="7 13" id="KW-0812">Transmembrane</keyword>
<evidence type="ECO:0000256" key="7">
    <source>
        <dbReference type="ARBA" id="ARBA00022692"/>
    </source>
</evidence>
<dbReference type="Gene3D" id="1.10.287.130">
    <property type="match status" value="1"/>
</dbReference>
<evidence type="ECO:0000259" key="14">
    <source>
        <dbReference type="PROSITE" id="PS50109"/>
    </source>
</evidence>
<evidence type="ECO:0000313" key="17">
    <source>
        <dbReference type="Proteomes" id="UP001379945"/>
    </source>
</evidence>
<dbReference type="Gene3D" id="3.30.565.10">
    <property type="entry name" value="Histidine kinase-like ATPase, C-terminal domain"/>
    <property type="match status" value="1"/>
</dbReference>
<evidence type="ECO:0000256" key="9">
    <source>
        <dbReference type="ARBA" id="ARBA00022989"/>
    </source>
</evidence>
<evidence type="ECO:0000256" key="13">
    <source>
        <dbReference type="SAM" id="Phobius"/>
    </source>
</evidence>
<evidence type="ECO:0000256" key="6">
    <source>
        <dbReference type="ARBA" id="ARBA00022679"/>
    </source>
</evidence>
<evidence type="ECO:0000256" key="3">
    <source>
        <dbReference type="ARBA" id="ARBA00012438"/>
    </source>
</evidence>
<dbReference type="InterPro" id="IPR033463">
    <property type="entry name" value="sCache_3"/>
</dbReference>
<organism evidence="16 17">
    <name type="scientific">Ideonella margarita</name>
    <dbReference type="NCBI Taxonomy" id="2984191"/>
    <lineage>
        <taxon>Bacteria</taxon>
        <taxon>Pseudomonadati</taxon>
        <taxon>Pseudomonadota</taxon>
        <taxon>Betaproteobacteria</taxon>
        <taxon>Burkholderiales</taxon>
        <taxon>Sphaerotilaceae</taxon>
        <taxon>Ideonella</taxon>
    </lineage>
</organism>
<dbReference type="PROSITE" id="PS50885">
    <property type="entry name" value="HAMP"/>
    <property type="match status" value="1"/>
</dbReference>
<dbReference type="SUPFAM" id="SSF55874">
    <property type="entry name" value="ATPase domain of HSP90 chaperone/DNA topoisomerase II/histidine kinase"/>
    <property type="match status" value="1"/>
</dbReference>
<dbReference type="InterPro" id="IPR003661">
    <property type="entry name" value="HisK_dim/P_dom"/>
</dbReference>
<feature type="coiled-coil region" evidence="11">
    <location>
        <begin position="421"/>
        <end position="469"/>
    </location>
</feature>
<dbReference type="Pfam" id="PF00672">
    <property type="entry name" value="HAMP"/>
    <property type="match status" value="1"/>
</dbReference>
<evidence type="ECO:0000256" key="10">
    <source>
        <dbReference type="ARBA" id="ARBA00023136"/>
    </source>
</evidence>
<dbReference type="InterPro" id="IPR003660">
    <property type="entry name" value="HAMP_dom"/>
</dbReference>
<accession>A0ABU9C489</accession>
<dbReference type="SMART" id="SM00387">
    <property type="entry name" value="HATPase_c"/>
    <property type="match status" value="1"/>
</dbReference>
<dbReference type="Pfam" id="PF00512">
    <property type="entry name" value="HisKA"/>
    <property type="match status" value="1"/>
</dbReference>
<dbReference type="PANTHER" id="PTHR43065:SF22">
    <property type="entry name" value="HISTIDINE KINASE"/>
    <property type="match status" value="1"/>
</dbReference>
<dbReference type="Pfam" id="PF02518">
    <property type="entry name" value="HATPase_c"/>
    <property type="match status" value="1"/>
</dbReference>
<dbReference type="SUPFAM" id="SSF47384">
    <property type="entry name" value="Homodimeric domain of signal transducing histidine kinase"/>
    <property type="match status" value="1"/>
</dbReference>
<evidence type="ECO:0000256" key="8">
    <source>
        <dbReference type="ARBA" id="ARBA00022777"/>
    </source>
</evidence>
<keyword evidence="11" id="KW-0175">Coiled coil</keyword>
<evidence type="ECO:0000313" key="16">
    <source>
        <dbReference type="EMBL" id="MEK8045469.1"/>
    </source>
</evidence>
<keyword evidence="5" id="KW-0597">Phosphoprotein</keyword>
<reference evidence="16 17" key="1">
    <citation type="submission" date="2024-04" db="EMBL/GenBank/DDBJ databases">
        <title>Novel species of the genus Ideonella isolated from streams.</title>
        <authorList>
            <person name="Lu H."/>
        </authorList>
    </citation>
    <scope>NUCLEOTIDE SEQUENCE [LARGE SCALE GENOMIC DNA]</scope>
    <source>
        <strain evidence="16 17">LYT19W</strain>
    </source>
</reference>
<dbReference type="EMBL" id="JBBUTI010000002">
    <property type="protein sequence ID" value="MEK8045469.1"/>
    <property type="molecule type" value="Genomic_DNA"/>
</dbReference>
<keyword evidence="6" id="KW-0808">Transferase</keyword>
<dbReference type="PRINTS" id="PR00344">
    <property type="entry name" value="BCTRLSENSOR"/>
</dbReference>
<dbReference type="EC" id="2.7.13.3" evidence="3"/>
<sequence length="704" mass="76490">MPRLQFKHWPIRRKLLAMVLMPLVVVLPLLGMFLLIWGNAAVDQLLVAKVRADLAVARSHFDRMLTDVGGSAAAMADSRALSDALDGVLPAQGSSAAVRGDQAKAHAQDLPALLRRLRDRERLDFIQFRSADGQLLAGADSALQTGAAAAQGAALPWVPPTSPRPQGSVEVLSAAQQAALPEALRARVAVPLLATANAAPSAQAQEDRAMVVMATADVRGPDGQLRGHLQAGVLLNRNLGFIDQLNEVVYPEGALPQGSHGTATLFLDDVRISTNVRLFGGEASERAIGTRVSSTVREAVLGRGDTWLDRAFVVKDWYVSGYLPLTDHLGRRVGMLYVGFLEAPFVGLKYIALATIGLIFFAVMLVAGWVSLRWARGIFRPLEQMSRTIIQLEAGDSQARVGAVNSRDEIGELAAHFDHLLDTLDQRTDELQALNQALDAKVAQRTAALASRTLELETAQQQLVRAEKLAAIGQLTAGIAHEVNNPIAVIQGNLDLARELLGPHARLVRDELTLMDQQIERMRLIVTRLLQFARPGDYAGYVDTVDAARELRDCLPLVEHLLHGAQVQVHTDWQHTRNAQINRQELQQVLVNLLVNALQAMPEGGELRLSTADWTELGVEIRVEDTGPGLPAELLNRLFQPFATGRNEGTGLGLWISHSLVERYGGELQVINLPGRGARVSLRLRSDVPPPPEPPRPHPDTSAV</sequence>